<keyword evidence="2" id="KW-1185">Reference proteome</keyword>
<evidence type="ECO:0000313" key="2">
    <source>
        <dbReference type="Proteomes" id="UP000299102"/>
    </source>
</evidence>
<dbReference type="EMBL" id="BGZK01001346">
    <property type="protein sequence ID" value="GBP77778.1"/>
    <property type="molecule type" value="Genomic_DNA"/>
</dbReference>
<gene>
    <name evidence="1" type="ORF">EVAR_50017_1</name>
</gene>
<dbReference type="Proteomes" id="UP000299102">
    <property type="component" value="Unassembled WGS sequence"/>
</dbReference>
<evidence type="ECO:0000313" key="1">
    <source>
        <dbReference type="EMBL" id="GBP77778.1"/>
    </source>
</evidence>
<dbReference type="AlphaFoldDB" id="A0A4C1YNQ4"/>
<organism evidence="1 2">
    <name type="scientific">Eumeta variegata</name>
    <name type="common">Bagworm moth</name>
    <name type="synonym">Eumeta japonica</name>
    <dbReference type="NCBI Taxonomy" id="151549"/>
    <lineage>
        <taxon>Eukaryota</taxon>
        <taxon>Metazoa</taxon>
        <taxon>Ecdysozoa</taxon>
        <taxon>Arthropoda</taxon>
        <taxon>Hexapoda</taxon>
        <taxon>Insecta</taxon>
        <taxon>Pterygota</taxon>
        <taxon>Neoptera</taxon>
        <taxon>Endopterygota</taxon>
        <taxon>Lepidoptera</taxon>
        <taxon>Glossata</taxon>
        <taxon>Ditrysia</taxon>
        <taxon>Tineoidea</taxon>
        <taxon>Psychidae</taxon>
        <taxon>Oiketicinae</taxon>
        <taxon>Eumeta</taxon>
    </lineage>
</organism>
<reference evidence="1 2" key="1">
    <citation type="journal article" date="2019" name="Commun. Biol.">
        <title>The bagworm genome reveals a unique fibroin gene that provides high tensile strength.</title>
        <authorList>
            <person name="Kono N."/>
            <person name="Nakamura H."/>
            <person name="Ohtoshi R."/>
            <person name="Tomita M."/>
            <person name="Numata K."/>
            <person name="Arakawa K."/>
        </authorList>
    </citation>
    <scope>NUCLEOTIDE SEQUENCE [LARGE SCALE GENOMIC DNA]</scope>
</reference>
<proteinExistence type="predicted"/>
<sequence length="71" mass="8522">MKPRYLKKRGEKDSQKLSAGFRCLIIEDEIDLEEREKKKRMAEEDWEIKKEYENAELVRGREEVGGEAYKD</sequence>
<comment type="caution">
    <text evidence="1">The sequence shown here is derived from an EMBL/GenBank/DDBJ whole genome shotgun (WGS) entry which is preliminary data.</text>
</comment>
<name>A0A4C1YNQ4_EUMVA</name>
<protein>
    <submittedName>
        <fullName evidence="1">Uncharacterized protein</fullName>
    </submittedName>
</protein>
<accession>A0A4C1YNQ4</accession>